<sequence length="59" mass="6402">MTALLSAYLPQTLLGFGSAKIADSESLTSQTQGDVKLNRDDLTALFSDILSEQDIRRAD</sequence>
<proteinExistence type="predicted"/>
<dbReference type="AlphaFoldDB" id="A0A6I6IR31"/>
<accession>A0A6I6IR31</accession>
<dbReference type="Proteomes" id="UP000428330">
    <property type="component" value="Chromosome"/>
</dbReference>
<evidence type="ECO:0000313" key="2">
    <source>
        <dbReference type="Proteomes" id="UP000428330"/>
    </source>
</evidence>
<reference evidence="2" key="1">
    <citation type="submission" date="2018-12" db="EMBL/GenBank/DDBJ databases">
        <title>Complete genome sequence of Roseovarius sp. MME-070.</title>
        <authorList>
            <person name="Nam Y.-D."/>
            <person name="Kang J."/>
            <person name="Chung W.-H."/>
            <person name="Park Y.S."/>
        </authorList>
    </citation>
    <scope>NUCLEOTIDE SEQUENCE [LARGE SCALE GENOMIC DNA]</scope>
    <source>
        <strain evidence="2">MME-070</strain>
    </source>
</reference>
<dbReference type="KEGG" id="rom:EI983_08515"/>
<protein>
    <submittedName>
        <fullName evidence="1">Uncharacterized protein</fullName>
    </submittedName>
</protein>
<keyword evidence="2" id="KW-1185">Reference proteome</keyword>
<evidence type="ECO:0000313" key="1">
    <source>
        <dbReference type="EMBL" id="QGX98323.1"/>
    </source>
</evidence>
<gene>
    <name evidence="1" type="ORF">EI983_08515</name>
</gene>
<organism evidence="1 2">
    <name type="scientific">Roseovarius faecimaris</name>
    <dbReference type="NCBI Taxonomy" id="2494550"/>
    <lineage>
        <taxon>Bacteria</taxon>
        <taxon>Pseudomonadati</taxon>
        <taxon>Pseudomonadota</taxon>
        <taxon>Alphaproteobacteria</taxon>
        <taxon>Rhodobacterales</taxon>
        <taxon>Roseobacteraceae</taxon>
        <taxon>Roseovarius</taxon>
    </lineage>
</organism>
<dbReference type="RefSeq" id="WP_157706956.1">
    <property type="nucleotide sequence ID" value="NZ_CP034348.1"/>
</dbReference>
<name>A0A6I6IR31_9RHOB</name>
<dbReference type="EMBL" id="CP034348">
    <property type="protein sequence ID" value="QGX98323.1"/>
    <property type="molecule type" value="Genomic_DNA"/>
</dbReference>